<gene>
    <name evidence="1" type="ORF">XM52_14150</name>
</gene>
<dbReference type="EMBL" id="LAXI01000008">
    <property type="protein sequence ID" value="KRS17301.1"/>
    <property type="molecule type" value="Genomic_DNA"/>
</dbReference>
<dbReference type="STRING" id="540747.SAMN04488031_108185"/>
<dbReference type="AlphaFoldDB" id="A0A0T5P880"/>
<protein>
    <recommendedName>
        <fullName evidence="3">Acetolactate synthase</fullName>
    </recommendedName>
</protein>
<name>A0A0T5P880_9RHOB</name>
<evidence type="ECO:0000313" key="2">
    <source>
        <dbReference type="Proteomes" id="UP000051401"/>
    </source>
</evidence>
<dbReference type="Pfam" id="PF20107">
    <property type="entry name" value="DUF6497"/>
    <property type="match status" value="1"/>
</dbReference>
<dbReference type="PATRIC" id="fig|540747.5.peg.5899"/>
<evidence type="ECO:0008006" key="3">
    <source>
        <dbReference type="Google" id="ProtNLM"/>
    </source>
</evidence>
<keyword evidence="2" id="KW-1185">Reference proteome</keyword>
<comment type="caution">
    <text evidence="1">The sequence shown here is derived from an EMBL/GenBank/DDBJ whole genome shotgun (WGS) entry which is preliminary data.</text>
</comment>
<reference evidence="1 2" key="1">
    <citation type="submission" date="2015-04" db="EMBL/GenBank/DDBJ databases">
        <title>The draft genome sequence of Roseovarius indicus B108T.</title>
        <authorList>
            <person name="Li G."/>
            <person name="Lai Q."/>
            <person name="Shao Z."/>
            <person name="Yan P."/>
        </authorList>
    </citation>
    <scope>NUCLEOTIDE SEQUENCE [LARGE SCALE GENOMIC DNA]</scope>
    <source>
        <strain evidence="1 2">B108</strain>
    </source>
</reference>
<dbReference type="RefSeq" id="WP_236553239.1">
    <property type="nucleotide sequence ID" value="NZ_CP031598.1"/>
</dbReference>
<evidence type="ECO:0000313" key="1">
    <source>
        <dbReference type="EMBL" id="KRS17301.1"/>
    </source>
</evidence>
<proteinExistence type="predicted"/>
<dbReference type="Proteomes" id="UP000051401">
    <property type="component" value="Unassembled WGS sequence"/>
</dbReference>
<dbReference type="InterPro" id="IPR045467">
    <property type="entry name" value="DUF6497"/>
</dbReference>
<accession>A0A0T5P880</accession>
<organism evidence="1 2">
    <name type="scientific">Roseovarius indicus</name>
    <dbReference type="NCBI Taxonomy" id="540747"/>
    <lineage>
        <taxon>Bacteria</taxon>
        <taxon>Pseudomonadati</taxon>
        <taxon>Pseudomonadota</taxon>
        <taxon>Alphaproteobacteria</taxon>
        <taxon>Rhodobacterales</taxon>
        <taxon>Roseobacteraceae</taxon>
        <taxon>Roseovarius</taxon>
    </lineage>
</organism>
<sequence length="121" mass="12803">MTAAAAQQGEALEERFVLPSGLEAGLQEVLRQEGGTGPVLRFRFVAPGLDKGADFDAVSADLEYLCTSVALQAVPEAGDDGATIIISVGNKPSEFGVPDPDVVQVFEAYRVENGTCIWEVF</sequence>